<dbReference type="InterPro" id="IPR006626">
    <property type="entry name" value="PbH1"/>
</dbReference>
<evidence type="ECO:0000313" key="2">
    <source>
        <dbReference type="EMBL" id="KAK3260402.1"/>
    </source>
</evidence>
<dbReference type="PANTHER" id="PTHR11319">
    <property type="entry name" value="G PROTEIN-COUPLED RECEPTOR-RELATED"/>
    <property type="match status" value="1"/>
</dbReference>
<feature type="signal peptide" evidence="1">
    <location>
        <begin position="1"/>
        <end position="22"/>
    </location>
</feature>
<comment type="caution">
    <text evidence="2">The sequence shown here is derived from an EMBL/GenBank/DDBJ whole genome shotgun (WGS) entry which is preliminary data.</text>
</comment>
<accession>A0AAE0KTP8</accession>
<dbReference type="InterPro" id="IPR018247">
    <property type="entry name" value="EF_Hand_1_Ca_BS"/>
</dbReference>
<dbReference type="InterPro" id="IPR012332">
    <property type="entry name" value="Autotransporter_pectin_lyase_C"/>
</dbReference>
<dbReference type="PROSITE" id="PS00018">
    <property type="entry name" value="EF_HAND_1"/>
    <property type="match status" value="1"/>
</dbReference>
<dbReference type="InterPro" id="IPR011050">
    <property type="entry name" value="Pectin_lyase_fold/virulence"/>
</dbReference>
<dbReference type="SMART" id="SM00710">
    <property type="entry name" value="PbH1"/>
    <property type="match status" value="18"/>
</dbReference>
<protein>
    <recommendedName>
        <fullName evidence="4">Pectate lyase C</fullName>
    </recommendedName>
</protein>
<feature type="chain" id="PRO_5042051507" description="Pectate lyase C" evidence="1">
    <location>
        <begin position="23"/>
        <end position="1795"/>
    </location>
</feature>
<keyword evidence="1" id="KW-0732">Signal</keyword>
<reference evidence="2 3" key="1">
    <citation type="journal article" date="2015" name="Genome Biol. Evol.">
        <title>Comparative Genomics of a Bacterivorous Green Alga Reveals Evolutionary Causalities and Consequences of Phago-Mixotrophic Mode of Nutrition.</title>
        <authorList>
            <person name="Burns J.A."/>
            <person name="Paasch A."/>
            <person name="Narechania A."/>
            <person name="Kim E."/>
        </authorList>
    </citation>
    <scope>NUCLEOTIDE SEQUENCE [LARGE SCALE GENOMIC DNA]</scope>
    <source>
        <strain evidence="2 3">PLY_AMNH</strain>
    </source>
</reference>
<sequence length="1795" mass="185791">MSFVKFWLAACAFPWHQCSVASRSDGRLEPFPLFSEFDTNADGFISPLEYDVWSEASGQSPFLSFETAGSDEHTAQVVLGETEGLVSRSSPFPHANMSPQDIRSRITRGRALASDETDADNSNEVETCSPSHRPCYPGCTDLADGSIADLWVDSAAETCEDYFVYQYCNATGSGAYGTGWKGGTFEDYAVNGVSAREACCACGGGTYAPPAAPYPPPPCSPEPPFPPSPPPLPELRQVTPPLPPAPLILPVYVNASVAVIDDVTYASPQFDWAVQNPDVTSIHLRVHVALSAPLQELRNRSLSVYGECMDDAGGASRCLISGEETYSIFAAGEGSALYLEALELRDGYTLTFGAALRLSLANATLADCVLAANKAVGTEIKGGGVWAENSHLLCTSCRFEGNEAYLGAAIFATWSSTVVLDNTVLEGNAAGHSGGAIVIENGTSLTIGGASRVIGNTAKSYGGGLCVMENSRFELDGTSEISDNEATSGGGCTADSGSNITLRGLVSRNYAKDTGGALYTRFIGPNICLLDGCRIVNNTAKQLGGGIMLNAVESLVFFGNGSAITGNAALLNGGALYSRSTNIVLAENMTVSGNTAQESGGAFYLEKDTILRLVGSLVSNNRALDGGAIWTQGIWNATNGVRVVGNLADRDGGAVYGAPSAVLTVSASLVQANAASVGGGLYVEFASKMTLTDGSVLEHNTATHKGGGMFCGESSIVMVDGCSVSHNLVWLNDVGAGGGIYLEVGANASVAHCLLSNNSVSSVHTSEGGTTGGAVFMAESSTLTLDSTDLEMNSATEGGGVYASSNTTLGMRGSKAAMNMASYGGGISAQLDARVVLSDGSILVSNIAEHTGGGVMVQHLSVYDSQILNNSANTEGGGVYAQSFIEMVNATVSGNSASTAGGISFVSAWHAETEQSLQLTGCLVYGNRGLNGGGLHAEGQRNAVLMLRLDEGTIFSSNIAEETGGGLMMHKYTSLTMDNASLSNNTAVFGGGLYDISTNTTLITNKSVVQLNFAANSGGGVYMASLAVLVVSEGSCIQDNSVGMVGGGVYGASASQILIARQVRVQQNRAAREGGGIFLQSGLSMDSLTWLRVEDATVADNRATYYSGGGISSDTYCAVELVRMNLTGNQAGYTGGGYIAINSAVHVLDHTIIAWNTANHGGGIAMTASLSEEERAWADAAVLRITHTVFLENEGTTTAGALLVLGVAQVFLGVAAAAGGNASSPKPSNLLAPPAWSCRHSVCLERNFKGVMVFEGSTGNVLHDVLLTYNHDGHTGGGIEDGATVDVEGLSQVAIAMVHISLGSQVELRGCSFDGNVGSAVSVTDKSSTNLTHVAVENHTAMVGAGLTVDPDSSATVENSSFVKCRVLHGGAIYASGSLFVSGSLFKDNTALDGGALHLNLAHYGTQSVHHCKFIGNAAFGNGGVMMLEAHTDGEVNNISLQALQFSGNSARLGGAVGFWQPQDLSADPFPPPCDDCEPQNGTNMAAYGSPEGWATSALHLLVDAVQAQESSLQLVQHAITVRIADAFNATVTVDNTSVVELNLDTPACGLEGKNRVTVVAGIATFLGEATGIAFKGSPGISCQVFFTSDFTGINATEVTSNPTLVPLRYCTAGEQLLRSSAWTYCSACPEGSISLGNESQCTECAKYLDCELEEGECPITCPGGAAFVVCQGGYVAPEAQYCADDNECLLDRASTCPKEQACTTSEDAETCSRDDKNNAGRIGQGAATVGSLELCDRVAYAGPGSVMCGGKLPVSCSEVWRPAPLALWRCVHTSQGGDVEVVSSSVFLSLDRLL</sequence>
<dbReference type="SUPFAM" id="SSF51126">
    <property type="entry name" value="Pectin lyase-like"/>
    <property type="match status" value="5"/>
</dbReference>
<organism evidence="2 3">
    <name type="scientific">Cymbomonas tetramitiformis</name>
    <dbReference type="NCBI Taxonomy" id="36881"/>
    <lineage>
        <taxon>Eukaryota</taxon>
        <taxon>Viridiplantae</taxon>
        <taxon>Chlorophyta</taxon>
        <taxon>Pyramimonadophyceae</taxon>
        <taxon>Pyramimonadales</taxon>
        <taxon>Pyramimonadaceae</taxon>
        <taxon>Cymbomonas</taxon>
    </lineage>
</organism>
<dbReference type="Gene3D" id="2.160.20.20">
    <property type="match status" value="1"/>
</dbReference>
<evidence type="ECO:0000256" key="1">
    <source>
        <dbReference type="SAM" id="SignalP"/>
    </source>
</evidence>
<evidence type="ECO:0008006" key="4">
    <source>
        <dbReference type="Google" id="ProtNLM"/>
    </source>
</evidence>
<dbReference type="Proteomes" id="UP001190700">
    <property type="component" value="Unassembled WGS sequence"/>
</dbReference>
<keyword evidence="3" id="KW-1185">Reference proteome</keyword>
<evidence type="ECO:0000313" key="3">
    <source>
        <dbReference type="Proteomes" id="UP001190700"/>
    </source>
</evidence>
<proteinExistence type="predicted"/>
<name>A0AAE0KTP8_9CHLO</name>
<dbReference type="EMBL" id="LGRX02017742">
    <property type="protein sequence ID" value="KAK3260402.1"/>
    <property type="molecule type" value="Genomic_DNA"/>
</dbReference>
<dbReference type="PANTHER" id="PTHR11319:SF35">
    <property type="entry name" value="OUTER MEMBRANE PROTEIN PMPC-RELATED"/>
    <property type="match status" value="1"/>
</dbReference>
<gene>
    <name evidence="2" type="ORF">CYMTET_30638</name>
</gene>